<dbReference type="PANTHER" id="PTHR16290:SF0">
    <property type="entry name" value="DECAPPING PROTEIN 1, ISOFORM A"/>
    <property type="match status" value="1"/>
</dbReference>
<comment type="subcellular location">
    <subcellularLocation>
        <location evidence="1">Cytoplasm</location>
    </subcellularLocation>
</comment>
<dbReference type="GO" id="GO:0006397">
    <property type="term" value="P:mRNA processing"/>
    <property type="evidence" value="ECO:0007669"/>
    <property type="project" value="UniProtKB-KW"/>
</dbReference>
<evidence type="ECO:0000256" key="3">
    <source>
        <dbReference type="ARBA" id="ARBA00022490"/>
    </source>
</evidence>
<keyword evidence="3" id="KW-0963">Cytoplasm</keyword>
<evidence type="ECO:0000313" key="7">
    <source>
        <dbReference type="EMBL" id="KAF2973266.1"/>
    </source>
</evidence>
<feature type="compositionally biased region" description="Basic residues" evidence="5">
    <location>
        <begin position="30"/>
        <end position="42"/>
    </location>
</feature>
<proteinExistence type="inferred from homology"/>
<feature type="compositionally biased region" description="Basic residues" evidence="5">
    <location>
        <begin position="1"/>
        <end position="10"/>
    </location>
</feature>
<dbReference type="AlphaFoldDB" id="A0A7C8IVE2"/>
<dbReference type="InterPro" id="IPR011993">
    <property type="entry name" value="PH-like_dom_sf"/>
</dbReference>
<evidence type="ECO:0000256" key="2">
    <source>
        <dbReference type="ARBA" id="ARBA00008778"/>
    </source>
</evidence>
<dbReference type="GO" id="GO:0000290">
    <property type="term" value="P:deadenylation-dependent decapping of nuclear-transcribed mRNA"/>
    <property type="evidence" value="ECO:0007669"/>
    <property type="project" value="InterPro"/>
</dbReference>
<keyword evidence="6" id="KW-0812">Transmembrane</keyword>
<dbReference type="Pfam" id="PF06058">
    <property type="entry name" value="DCP1"/>
    <property type="match status" value="1"/>
</dbReference>
<dbReference type="GO" id="GO:0031087">
    <property type="term" value="P:deadenylation-independent decapping of nuclear-transcribed mRNA"/>
    <property type="evidence" value="ECO:0007669"/>
    <property type="project" value="TreeGrafter"/>
</dbReference>
<name>A0A7C8IVE2_9PEZI</name>
<keyword evidence="6" id="KW-1133">Transmembrane helix</keyword>
<dbReference type="GO" id="GO:0000932">
    <property type="term" value="C:P-body"/>
    <property type="evidence" value="ECO:0007669"/>
    <property type="project" value="TreeGrafter"/>
</dbReference>
<evidence type="ECO:0000256" key="5">
    <source>
        <dbReference type="SAM" id="MobiDB-lite"/>
    </source>
</evidence>
<dbReference type="OrthoDB" id="4763830at2759"/>
<accession>A0A7C8IVE2</accession>
<organism evidence="7 8">
    <name type="scientific">Xylaria multiplex</name>
    <dbReference type="NCBI Taxonomy" id="323545"/>
    <lineage>
        <taxon>Eukaryota</taxon>
        <taxon>Fungi</taxon>
        <taxon>Dikarya</taxon>
        <taxon>Ascomycota</taxon>
        <taxon>Pezizomycotina</taxon>
        <taxon>Sordariomycetes</taxon>
        <taxon>Xylariomycetidae</taxon>
        <taxon>Xylariales</taxon>
        <taxon>Xylariaceae</taxon>
        <taxon>Xylaria</taxon>
    </lineage>
</organism>
<reference evidence="7 8" key="1">
    <citation type="submission" date="2019-12" db="EMBL/GenBank/DDBJ databases">
        <title>Draft genome sequence of the ascomycete Xylaria multiplex DSM 110363.</title>
        <authorList>
            <person name="Buettner E."/>
            <person name="Kellner H."/>
        </authorList>
    </citation>
    <scope>NUCLEOTIDE SEQUENCE [LARGE SCALE GENOMIC DNA]</scope>
    <source>
        <strain evidence="7 8">DSM 110363</strain>
    </source>
</reference>
<evidence type="ECO:0000256" key="6">
    <source>
        <dbReference type="SAM" id="Phobius"/>
    </source>
</evidence>
<feature type="transmembrane region" description="Helical" evidence="6">
    <location>
        <begin position="665"/>
        <end position="689"/>
    </location>
</feature>
<comment type="caution">
    <text evidence="7">The sequence shown here is derived from an EMBL/GenBank/DDBJ whole genome shotgun (WGS) entry which is preliminary data.</text>
</comment>
<evidence type="ECO:0000313" key="8">
    <source>
        <dbReference type="Proteomes" id="UP000481858"/>
    </source>
</evidence>
<dbReference type="InParanoid" id="A0A7C8IVE2"/>
<dbReference type="GO" id="GO:0008047">
    <property type="term" value="F:enzyme activator activity"/>
    <property type="evidence" value="ECO:0007669"/>
    <property type="project" value="InterPro"/>
</dbReference>
<dbReference type="Gene3D" id="2.30.29.30">
    <property type="entry name" value="Pleckstrin-homology domain (PH domain)/Phosphotyrosine-binding domain (PTB)"/>
    <property type="match status" value="1"/>
</dbReference>
<keyword evidence="8" id="KW-1185">Reference proteome</keyword>
<feature type="compositionally biased region" description="Low complexity" evidence="5">
    <location>
        <begin position="631"/>
        <end position="645"/>
    </location>
</feature>
<dbReference type="Proteomes" id="UP000481858">
    <property type="component" value="Unassembled WGS sequence"/>
</dbReference>
<sequence>MSRPTPRRNQNHSNSNSNELQLPDQNNHPGHPHGHGHRRTRSRQLQEEARRQQQQQQQQHIPPTSDYESDTAQYMAPPHPSVQQSAALAGRTNTDLNLGVLRRYLPSITSVLSIAANAVVYTFQPPSEWKRTNMEGTMFICSQRKAPGEGGETGCLFILNRKGLQNFVLDLDTVGDFELAGDLLIFKLDYAAHEVHLENGEAVTPLVLGLWTYAEDKSDRETNAALITDMWSQTLSTRDARAQAAASDPAAFAALAEAGPAAQATGLSISCPQTINITSQDDIENGPLSSCGDQLLSINVGNASGSLNFVNLTSATDISIRDSPQLTSLRFPELAILSSLLIDQATSLAELSLPALSSTPPPHVSEGNSVQFGPLSLNITGAPYITDVVMKNATAFAALQLVNFGDAVDGFNQMSLTNVKSARGLEISSCLAIYDVEAVDRLHLIGGSGCGYRFSLSSVRDLTLTNAYNMGLTLSTLQVNNSLLVESSAYPRSVSRNTVELGGVASVGADASIVSNENAHLSLGRLASVGGSVSLRNNTNCTCDFDQLSTIGKNLEMLDNSGTTLPLLPNLERAENIHLRGIINTTAGPNIFPALTYVPGTVIVEAWNDDFNCSKLVSQWRDRVINNLICNGTDNGTTTTSTPNETGDEATTPSSAPNDGLSQGAWAGIGVGVGLVVLGFVVALVWVTLHFRKRLNQLAEKDDEKLAPVQYDTEPDPVEPNVGRWREVEGSGVVVVHEKAADHVYEMLVPPTELPANPGARFK</sequence>
<feature type="region of interest" description="Disordered" evidence="5">
    <location>
        <begin position="1"/>
        <end position="83"/>
    </location>
</feature>
<dbReference type="SUPFAM" id="SSF50729">
    <property type="entry name" value="PH domain-like"/>
    <property type="match status" value="1"/>
</dbReference>
<dbReference type="EMBL" id="WUBL01000002">
    <property type="protein sequence ID" value="KAF2973266.1"/>
    <property type="molecule type" value="Genomic_DNA"/>
</dbReference>
<evidence type="ECO:0000256" key="4">
    <source>
        <dbReference type="ARBA" id="ARBA00022664"/>
    </source>
</evidence>
<feature type="compositionally biased region" description="Polar residues" evidence="5">
    <location>
        <begin position="649"/>
        <end position="659"/>
    </location>
</feature>
<dbReference type="InterPro" id="IPR010334">
    <property type="entry name" value="Dcp1"/>
</dbReference>
<dbReference type="CDD" id="cd13182">
    <property type="entry name" value="EVH1-like_Dcp1"/>
    <property type="match status" value="1"/>
</dbReference>
<protein>
    <submittedName>
        <fullName evidence="7">Uncharacterized protein</fullName>
    </submittedName>
</protein>
<keyword evidence="6" id="KW-0472">Membrane</keyword>
<dbReference type="GO" id="GO:0003729">
    <property type="term" value="F:mRNA binding"/>
    <property type="evidence" value="ECO:0007669"/>
    <property type="project" value="TreeGrafter"/>
</dbReference>
<gene>
    <name evidence="7" type="ORF">GQX73_g285</name>
</gene>
<feature type="region of interest" description="Disordered" evidence="5">
    <location>
        <begin position="631"/>
        <end position="659"/>
    </location>
</feature>
<evidence type="ECO:0000256" key="1">
    <source>
        <dbReference type="ARBA" id="ARBA00004496"/>
    </source>
</evidence>
<dbReference type="PANTHER" id="PTHR16290">
    <property type="entry name" value="TRANSCRIPTION FACTOR SMIF DECAPPING ENZYME DCP1"/>
    <property type="match status" value="1"/>
</dbReference>
<keyword evidence="4" id="KW-0507">mRNA processing</keyword>
<comment type="similarity">
    <text evidence="2">Belongs to the DCP1 family.</text>
</comment>